<dbReference type="SMART" id="SM00409">
    <property type="entry name" value="IG"/>
    <property type="match status" value="2"/>
</dbReference>
<evidence type="ECO:0000256" key="3">
    <source>
        <dbReference type="SAM" id="SignalP"/>
    </source>
</evidence>
<reference evidence="5 6" key="1">
    <citation type="journal article" date="2020" name="Nature">
        <title>Six reference-quality genomes reveal evolution of bat adaptations.</title>
        <authorList>
            <person name="Jebb D."/>
            <person name="Huang Z."/>
            <person name="Pippel M."/>
            <person name="Hughes G.M."/>
            <person name="Lavrichenko K."/>
            <person name="Devanna P."/>
            <person name="Winkler S."/>
            <person name="Jermiin L.S."/>
            <person name="Skirmuntt E.C."/>
            <person name="Katzourakis A."/>
            <person name="Burkitt-Gray L."/>
            <person name="Ray D.A."/>
            <person name="Sullivan K.A.M."/>
            <person name="Roscito J.G."/>
            <person name="Kirilenko B.M."/>
            <person name="Davalos L.M."/>
            <person name="Corthals A.P."/>
            <person name="Power M.L."/>
            <person name="Jones G."/>
            <person name="Ransome R.D."/>
            <person name="Dechmann D.K.N."/>
            <person name="Locatelli A.G."/>
            <person name="Puechmaille S.J."/>
            <person name="Fedrigo O."/>
            <person name="Jarvis E.D."/>
            <person name="Hiller M."/>
            <person name="Vernes S.C."/>
            <person name="Myers E.W."/>
            <person name="Teeling E.C."/>
        </authorList>
    </citation>
    <scope>NUCLEOTIDE SEQUENCE [LARGE SCALE GENOMIC DNA]</scope>
    <source>
        <strain evidence="5">MRouAeg1</strain>
        <tissue evidence="5">Muscle</tissue>
    </source>
</reference>
<dbReference type="InterPro" id="IPR003599">
    <property type="entry name" value="Ig_sub"/>
</dbReference>
<dbReference type="InterPro" id="IPR042842">
    <property type="entry name" value="CD226"/>
</dbReference>
<feature type="compositionally biased region" description="Polar residues" evidence="1">
    <location>
        <begin position="301"/>
        <end position="313"/>
    </location>
</feature>
<keyword evidence="2" id="KW-0472">Membrane</keyword>
<dbReference type="PROSITE" id="PS50835">
    <property type="entry name" value="IG_LIKE"/>
    <property type="match status" value="2"/>
</dbReference>
<keyword evidence="2" id="KW-0812">Transmembrane</keyword>
<organism evidence="5 6">
    <name type="scientific">Rousettus aegyptiacus</name>
    <name type="common">Egyptian fruit bat</name>
    <name type="synonym">Pteropus aegyptiacus</name>
    <dbReference type="NCBI Taxonomy" id="9407"/>
    <lineage>
        <taxon>Eukaryota</taxon>
        <taxon>Metazoa</taxon>
        <taxon>Chordata</taxon>
        <taxon>Craniata</taxon>
        <taxon>Vertebrata</taxon>
        <taxon>Euteleostomi</taxon>
        <taxon>Mammalia</taxon>
        <taxon>Eutheria</taxon>
        <taxon>Laurasiatheria</taxon>
        <taxon>Chiroptera</taxon>
        <taxon>Yinpterochiroptera</taxon>
        <taxon>Pteropodoidea</taxon>
        <taxon>Pteropodidae</taxon>
        <taxon>Rousettinae</taxon>
        <taxon>Rousettus</taxon>
    </lineage>
</organism>
<name>A0A7J8DFI4_ROUAE</name>
<evidence type="ECO:0000313" key="5">
    <source>
        <dbReference type="EMBL" id="KAF6421870.1"/>
    </source>
</evidence>
<comment type="caution">
    <text evidence="5">The sequence shown here is derived from an EMBL/GenBank/DDBJ whole genome shotgun (WGS) entry which is preliminary data.</text>
</comment>
<dbReference type="AlphaFoldDB" id="A0A7J8DFI4"/>
<dbReference type="PANTHER" id="PTHR47011">
    <property type="entry name" value="CD226 ANTIGEN"/>
    <property type="match status" value="1"/>
</dbReference>
<dbReference type="GO" id="GO:0002891">
    <property type="term" value="P:positive regulation of immunoglobulin mediated immune response"/>
    <property type="evidence" value="ECO:0007669"/>
    <property type="project" value="TreeGrafter"/>
</dbReference>
<dbReference type="InterPro" id="IPR013783">
    <property type="entry name" value="Ig-like_fold"/>
</dbReference>
<proteinExistence type="predicted"/>
<evidence type="ECO:0000256" key="2">
    <source>
        <dbReference type="SAM" id="Phobius"/>
    </source>
</evidence>
<feature type="region of interest" description="Disordered" evidence="1">
    <location>
        <begin position="287"/>
        <end position="334"/>
    </location>
</feature>
<dbReference type="GO" id="GO:0009897">
    <property type="term" value="C:external side of plasma membrane"/>
    <property type="evidence" value="ECO:0007669"/>
    <property type="project" value="TreeGrafter"/>
</dbReference>
<dbReference type="Pfam" id="PF07686">
    <property type="entry name" value="V-set"/>
    <property type="match status" value="2"/>
</dbReference>
<feature type="domain" description="Ig-like" evidence="4">
    <location>
        <begin position="127"/>
        <end position="235"/>
    </location>
</feature>
<dbReference type="EMBL" id="JACASE010000012">
    <property type="protein sequence ID" value="KAF6421870.1"/>
    <property type="molecule type" value="Genomic_DNA"/>
</dbReference>
<feature type="signal peptide" evidence="3">
    <location>
        <begin position="1"/>
        <end position="18"/>
    </location>
</feature>
<dbReference type="PANTHER" id="PTHR47011:SF1">
    <property type="entry name" value="CD226 ANTIGEN"/>
    <property type="match status" value="1"/>
</dbReference>
<evidence type="ECO:0000256" key="1">
    <source>
        <dbReference type="SAM" id="MobiDB-lite"/>
    </source>
</evidence>
<dbReference type="SUPFAM" id="SSF48726">
    <property type="entry name" value="Immunoglobulin"/>
    <property type="match status" value="2"/>
</dbReference>
<dbReference type="Proteomes" id="UP000593571">
    <property type="component" value="Unassembled WGS sequence"/>
</dbReference>
<gene>
    <name evidence="5" type="ORF">HJG63_002432</name>
</gene>
<feature type="domain" description="Ig-like" evidence="4">
    <location>
        <begin position="31"/>
        <end position="126"/>
    </location>
</feature>
<sequence>MDYLTFLLAVLHVHKALCAETFHDTTVKLAKNMTLECVYPSGGTLTQVEWFKVNETEKESIAIFNPTYGMVIRTPYAEKVYFLNSTTDLNDMALSFHNASEADVGLYSCVLETFPQGSWEKTVQVVPSESFEGAISWNSHVVSESGKNITLSCELPTRQPAQRATWEKIQAHQIDHLTSCNLSQGRGYASRYRRRILTNCSQGATRAVLTLPHVTAWDAGLYRCSSEASTGENATFVIRLAVTDDGKTDNQYTHFVAGGAALLLLFAIIIAIIIVLYNRRRRRQRAQFKESWETQHKATSNDRSPNSASQSTDGAGEDIYVNYPSFSRRPKTRI</sequence>
<dbReference type="OrthoDB" id="9937217at2759"/>
<keyword evidence="3" id="KW-0732">Signal</keyword>
<dbReference type="InterPro" id="IPR036179">
    <property type="entry name" value="Ig-like_dom_sf"/>
</dbReference>
<keyword evidence="6" id="KW-1185">Reference proteome</keyword>
<evidence type="ECO:0000259" key="4">
    <source>
        <dbReference type="PROSITE" id="PS50835"/>
    </source>
</evidence>
<dbReference type="GO" id="GO:0002729">
    <property type="term" value="P:positive regulation of natural killer cell cytokine production"/>
    <property type="evidence" value="ECO:0007669"/>
    <property type="project" value="InterPro"/>
</dbReference>
<protein>
    <submittedName>
        <fullName evidence="5">CD226 molecule</fullName>
    </submittedName>
</protein>
<dbReference type="InterPro" id="IPR007110">
    <property type="entry name" value="Ig-like_dom"/>
</dbReference>
<dbReference type="InterPro" id="IPR013106">
    <property type="entry name" value="Ig_V-set"/>
</dbReference>
<accession>A0A7J8DFI4</accession>
<keyword evidence="2" id="KW-1133">Transmembrane helix</keyword>
<feature type="compositionally biased region" description="Basic and acidic residues" evidence="1">
    <location>
        <begin position="287"/>
        <end position="300"/>
    </location>
</feature>
<dbReference type="GO" id="GO:0050839">
    <property type="term" value="F:cell adhesion molecule binding"/>
    <property type="evidence" value="ECO:0007669"/>
    <property type="project" value="TreeGrafter"/>
</dbReference>
<evidence type="ECO:0000313" key="6">
    <source>
        <dbReference type="Proteomes" id="UP000593571"/>
    </source>
</evidence>
<feature type="chain" id="PRO_5029804412" evidence="3">
    <location>
        <begin position="19"/>
        <end position="334"/>
    </location>
</feature>
<dbReference type="Gene3D" id="2.60.40.10">
    <property type="entry name" value="Immunoglobulins"/>
    <property type="match status" value="2"/>
</dbReference>
<dbReference type="FunFam" id="2.60.40.10:FF:001738">
    <property type="entry name" value="CD226 molecule"/>
    <property type="match status" value="1"/>
</dbReference>
<feature type="transmembrane region" description="Helical" evidence="2">
    <location>
        <begin position="255"/>
        <end position="277"/>
    </location>
</feature>